<dbReference type="CDD" id="cd00082">
    <property type="entry name" value="HisKA"/>
    <property type="match status" value="1"/>
</dbReference>
<feature type="domain" description="Histidine kinase" evidence="5">
    <location>
        <begin position="465"/>
        <end position="706"/>
    </location>
</feature>
<keyword evidence="8" id="KW-1185">Reference proteome</keyword>
<evidence type="ECO:0000259" key="5">
    <source>
        <dbReference type="PROSITE" id="PS50109"/>
    </source>
</evidence>
<dbReference type="STRING" id="756982.G1X703"/>
<dbReference type="InterPro" id="IPR003661">
    <property type="entry name" value="HisK_dim/P_dom"/>
</dbReference>
<dbReference type="PROSITE" id="PS50109">
    <property type="entry name" value="HIS_KIN"/>
    <property type="match status" value="1"/>
</dbReference>
<dbReference type="InterPro" id="IPR036097">
    <property type="entry name" value="HisK_dim/P_sf"/>
</dbReference>
<evidence type="ECO:0000259" key="6">
    <source>
        <dbReference type="PROSITE" id="PS50110"/>
    </source>
</evidence>
<dbReference type="SUPFAM" id="SSF55874">
    <property type="entry name" value="ATPase domain of HSP90 chaperone/DNA topoisomerase II/histidine kinase"/>
    <property type="match status" value="1"/>
</dbReference>
<name>G1X703_ARTOA</name>
<dbReference type="GeneID" id="22891212"/>
<dbReference type="AlphaFoldDB" id="G1X703"/>
<keyword evidence="2" id="KW-0902">Two-component regulatory system</keyword>
<reference evidence="7 8" key="1">
    <citation type="journal article" date="2011" name="PLoS Pathog.">
        <title>Genomic and proteomic analyses of the fungus Arthrobotrys oligospora provide insights into nematode-trap formation.</title>
        <authorList>
            <person name="Yang J."/>
            <person name="Wang L."/>
            <person name="Ji X."/>
            <person name="Feng Y."/>
            <person name="Li X."/>
            <person name="Zou C."/>
            <person name="Xu J."/>
            <person name="Ren Y."/>
            <person name="Mi Q."/>
            <person name="Wu J."/>
            <person name="Liu S."/>
            <person name="Liu Y."/>
            <person name="Huang X."/>
            <person name="Wang H."/>
            <person name="Niu X."/>
            <person name="Li J."/>
            <person name="Liang L."/>
            <person name="Luo Y."/>
            <person name="Ji K."/>
            <person name="Zhou W."/>
            <person name="Yu Z."/>
            <person name="Li G."/>
            <person name="Liu Y."/>
            <person name="Li L."/>
            <person name="Qiao M."/>
            <person name="Feng L."/>
            <person name="Zhang K.-Q."/>
        </authorList>
    </citation>
    <scope>NUCLEOTIDE SEQUENCE [LARGE SCALE GENOMIC DNA]</scope>
    <source>
        <strain evidence="8">ATCC 24927 / CBS 115.81 / DSM 1491</strain>
    </source>
</reference>
<dbReference type="Gene3D" id="3.30.565.10">
    <property type="entry name" value="Histidine kinase-like ATPase, C-terminal domain"/>
    <property type="match status" value="1"/>
</dbReference>
<feature type="modified residue" description="4-aspartylphosphate" evidence="3">
    <location>
        <position position="960"/>
    </location>
</feature>
<gene>
    <name evidence="7" type="ORF">AOL_s00054g647</name>
</gene>
<evidence type="ECO:0000256" key="4">
    <source>
        <dbReference type="SAM" id="MobiDB-lite"/>
    </source>
</evidence>
<dbReference type="InterPro" id="IPR004358">
    <property type="entry name" value="Sig_transdc_His_kin-like_C"/>
</dbReference>
<dbReference type="PRINTS" id="PR00344">
    <property type="entry name" value="BCTRLSENSOR"/>
</dbReference>
<dbReference type="SMART" id="SM00388">
    <property type="entry name" value="HisKA"/>
    <property type="match status" value="1"/>
</dbReference>
<dbReference type="SMART" id="SM00448">
    <property type="entry name" value="REC"/>
    <property type="match status" value="1"/>
</dbReference>
<keyword evidence="1 3" id="KW-0597">Phosphoprotein</keyword>
<dbReference type="InParanoid" id="G1X703"/>
<dbReference type="eggNOG" id="KOG0519">
    <property type="taxonomic scope" value="Eukaryota"/>
</dbReference>
<dbReference type="PANTHER" id="PTHR45339:SF1">
    <property type="entry name" value="HYBRID SIGNAL TRANSDUCTION HISTIDINE KINASE J"/>
    <property type="match status" value="1"/>
</dbReference>
<evidence type="ECO:0000256" key="2">
    <source>
        <dbReference type="ARBA" id="ARBA00023012"/>
    </source>
</evidence>
<dbReference type="CDD" id="cd17546">
    <property type="entry name" value="REC_hyHK_CKI1_RcsC-like"/>
    <property type="match status" value="1"/>
</dbReference>
<organism evidence="7 8">
    <name type="scientific">Arthrobotrys oligospora (strain ATCC 24927 / CBS 115.81 / DSM 1491)</name>
    <name type="common">Nematode-trapping fungus</name>
    <name type="synonym">Didymozoophaga oligospora</name>
    <dbReference type="NCBI Taxonomy" id="756982"/>
    <lineage>
        <taxon>Eukaryota</taxon>
        <taxon>Fungi</taxon>
        <taxon>Dikarya</taxon>
        <taxon>Ascomycota</taxon>
        <taxon>Pezizomycotina</taxon>
        <taxon>Orbiliomycetes</taxon>
        <taxon>Orbiliales</taxon>
        <taxon>Orbiliaceae</taxon>
        <taxon>Orbilia</taxon>
        <taxon>Orbilia oligospora</taxon>
    </lineage>
</organism>
<dbReference type="FunFam" id="1.10.287.130:FF:000050">
    <property type="entry name" value="Related to histidine kinase"/>
    <property type="match status" value="1"/>
</dbReference>
<dbReference type="Gene3D" id="1.10.287.130">
    <property type="match status" value="1"/>
</dbReference>
<feature type="domain" description="Response regulatory" evidence="6">
    <location>
        <begin position="850"/>
        <end position="1028"/>
    </location>
</feature>
<dbReference type="Pfam" id="PF00072">
    <property type="entry name" value="Response_reg"/>
    <property type="match status" value="1"/>
</dbReference>
<evidence type="ECO:0008006" key="9">
    <source>
        <dbReference type="Google" id="ProtNLM"/>
    </source>
</evidence>
<dbReference type="EMBL" id="ADOT01000092">
    <property type="protein sequence ID" value="EGX50911.1"/>
    <property type="molecule type" value="Genomic_DNA"/>
</dbReference>
<comment type="caution">
    <text evidence="7">The sequence shown here is derived from an EMBL/GenBank/DDBJ whole genome shotgun (WGS) entry which is preliminary data.</text>
</comment>
<evidence type="ECO:0000256" key="1">
    <source>
        <dbReference type="ARBA" id="ARBA00022553"/>
    </source>
</evidence>
<evidence type="ECO:0000313" key="7">
    <source>
        <dbReference type="EMBL" id="EGX50911.1"/>
    </source>
</evidence>
<evidence type="ECO:0000256" key="3">
    <source>
        <dbReference type="PROSITE-ProRule" id="PRU00169"/>
    </source>
</evidence>
<dbReference type="PANTHER" id="PTHR45339">
    <property type="entry name" value="HYBRID SIGNAL TRANSDUCTION HISTIDINE KINASE J"/>
    <property type="match status" value="1"/>
</dbReference>
<dbReference type="RefSeq" id="XP_011120265.1">
    <property type="nucleotide sequence ID" value="XM_011121963.1"/>
</dbReference>
<protein>
    <recommendedName>
        <fullName evidence="9">Histidine kinase</fullName>
    </recommendedName>
</protein>
<dbReference type="InterPro" id="IPR011006">
    <property type="entry name" value="CheY-like_superfamily"/>
</dbReference>
<feature type="region of interest" description="Disordered" evidence="4">
    <location>
        <begin position="757"/>
        <end position="827"/>
    </location>
</feature>
<dbReference type="Pfam" id="PF00512">
    <property type="entry name" value="HisKA"/>
    <property type="match status" value="1"/>
</dbReference>
<dbReference type="SMART" id="SM00387">
    <property type="entry name" value="HATPase_c"/>
    <property type="match status" value="1"/>
</dbReference>
<dbReference type="SUPFAM" id="SSF52172">
    <property type="entry name" value="CheY-like"/>
    <property type="match status" value="2"/>
</dbReference>
<dbReference type="GO" id="GO:0000155">
    <property type="term" value="F:phosphorelay sensor kinase activity"/>
    <property type="evidence" value="ECO:0007669"/>
    <property type="project" value="InterPro"/>
</dbReference>
<dbReference type="InterPro" id="IPR003594">
    <property type="entry name" value="HATPase_dom"/>
</dbReference>
<dbReference type="InterPro" id="IPR036890">
    <property type="entry name" value="HATPase_C_sf"/>
</dbReference>
<sequence length="1073" mass="118998">MAPSSDASHASVTLDSLYYAALQHSPSPALILSGGTKQIEFCNHSMERLFHAVRTNSDKESNPFSQVPLVTSDMAKGYSLSEMGVGLIHEGSAVFIEFSWTRLLDALRPMTRNKLFPQENLPEKDQATIKNDHRILLEEANNDRGVERIKDASVDVVFSLPQVKFEFGSDKSDSHFLHGSPIYTAANSPSGNARFEGKCIITSFDNDARFYYLLTFVNVGPVDYTTSELVAHRSSKLPASSGAWIKRNNLENDCSGLIDLNIDLLSLQIGPSSDTQLTVLQKMAIMKNAVLDTMAVPVFATWLDGSCTFANKTGIFWAAVDIPASGDMGFMDHHWTSKFKVYDAEFKAELELEQYPLVSNIAFRQTQVGLINKYGNRKVFDAAGEGILDDNGNWVAGLIWLRDVTQMQEEFEDKFAKQAKENARRANPLNTKTLRKVYSLTFRPVVAKEGSAKEASRLKSQFLANMSHEIRTPIAGVLGMSEILLDTELTEEQQEYAENIQRSANALLTVINDILDFSKVESGRLDIEEVQFSLALVLSDVIRMMGIHAEKKRLHFITDIADDIKYDIQVLGDPGRIRQILTNLLSNSIKFTLDGHVRLNVEVEKELIVDTMTNGPVPKLAKGAEKYVVVKFEVEDTGIGIKDDVMKLLFTPFGQADSSTARKFGGSGLGLAISKNLVDLMGGIIELKSGMGSMVHPIYLKLPLTLFGELIVYQKGTTASVKIPFRYPFARSPRSSTGEGLQLPDLDSVPERLQNDTSLSVRSVSEASASPSLNPLGNGDLVTPPVSPLLRETSRPETRSDPAVRGSSLSEPYFRSRSRSTTSSISIPPYLHSTLDPKIILPMERRIKLHILIVEDNLINQQIATKLVKKLGFTASAVSNGQEALDYLIEANLQFPKDAAINIPARRSRATYAASIQLQVQQRLEQEDNMTPPLKLEEARNNRTDPTVNGKMFPDLILMDCHMPVLDGYSATRALRLLPEPLRNVPIIAMTASAIKGDREKCREAGMSDYLSKPVVTANLERMLVKWLSYNGDDNYLSIRMTGQTPPRENAKRPTNINLSDIEGFDPGKHRVY</sequence>
<evidence type="ECO:0000313" key="8">
    <source>
        <dbReference type="Proteomes" id="UP000008784"/>
    </source>
</evidence>
<accession>G1X703</accession>
<dbReference type="Pfam" id="PF02518">
    <property type="entry name" value="HATPase_c"/>
    <property type="match status" value="1"/>
</dbReference>
<dbReference type="CDD" id="cd16922">
    <property type="entry name" value="HATPase_EvgS-ArcB-TorS-like"/>
    <property type="match status" value="1"/>
</dbReference>
<dbReference type="OrthoDB" id="60033at2759"/>
<dbReference type="HOGENOM" id="CLU_000445_114_5_1"/>
<feature type="compositionally biased region" description="Polar residues" evidence="4">
    <location>
        <begin position="757"/>
        <end position="775"/>
    </location>
</feature>
<dbReference type="InterPro" id="IPR005467">
    <property type="entry name" value="His_kinase_dom"/>
</dbReference>
<dbReference type="SUPFAM" id="SSF47384">
    <property type="entry name" value="Homodimeric domain of signal transducing histidine kinase"/>
    <property type="match status" value="1"/>
</dbReference>
<proteinExistence type="predicted"/>
<dbReference type="Proteomes" id="UP000008784">
    <property type="component" value="Unassembled WGS sequence"/>
</dbReference>
<dbReference type="PROSITE" id="PS50110">
    <property type="entry name" value="RESPONSE_REGULATORY"/>
    <property type="match status" value="1"/>
</dbReference>
<feature type="compositionally biased region" description="Basic and acidic residues" evidence="4">
    <location>
        <begin position="792"/>
        <end position="802"/>
    </location>
</feature>
<dbReference type="InterPro" id="IPR001789">
    <property type="entry name" value="Sig_transdc_resp-reg_receiver"/>
</dbReference>
<dbReference type="OMA" id="MERLFHA"/>
<dbReference type="FunFam" id="3.30.565.10:FF:000010">
    <property type="entry name" value="Sensor histidine kinase RcsC"/>
    <property type="match status" value="1"/>
</dbReference>
<dbReference type="Gene3D" id="3.40.50.2300">
    <property type="match status" value="1"/>
</dbReference>